<dbReference type="GO" id="GO:1990467">
    <property type="term" value="C:NuA3a histone acetyltransferase complex"/>
    <property type="evidence" value="ECO:0007669"/>
    <property type="project" value="TreeGrafter"/>
</dbReference>
<comment type="catalytic activity">
    <reaction evidence="14">
        <text>L-lysyl-[protein] + acetyl-CoA = N(6)-acetyl-L-lysyl-[protein] + CoA + H(+)</text>
        <dbReference type="Rhea" id="RHEA:45948"/>
        <dbReference type="Rhea" id="RHEA-COMP:9752"/>
        <dbReference type="Rhea" id="RHEA-COMP:10731"/>
        <dbReference type="ChEBI" id="CHEBI:15378"/>
        <dbReference type="ChEBI" id="CHEBI:29969"/>
        <dbReference type="ChEBI" id="CHEBI:57287"/>
        <dbReference type="ChEBI" id="CHEBI:57288"/>
        <dbReference type="ChEBI" id="CHEBI:61930"/>
        <dbReference type="EC" id="2.3.1.48"/>
    </reaction>
</comment>
<evidence type="ECO:0000256" key="1">
    <source>
        <dbReference type="ARBA" id="ARBA00004123"/>
    </source>
</evidence>
<feature type="compositionally biased region" description="Acidic residues" evidence="15">
    <location>
        <begin position="1076"/>
        <end position="1100"/>
    </location>
</feature>
<evidence type="ECO:0000313" key="18">
    <source>
        <dbReference type="EMBL" id="ETN46644.1"/>
    </source>
</evidence>
<feature type="domain" description="MYST-type HAT" evidence="17">
    <location>
        <begin position="488"/>
        <end position="763"/>
    </location>
</feature>
<evidence type="ECO:0000256" key="12">
    <source>
        <dbReference type="PIRSR" id="PIRSR602717-51"/>
    </source>
</evidence>
<feature type="region of interest" description="Disordered" evidence="15">
    <location>
        <begin position="933"/>
        <end position="1100"/>
    </location>
</feature>
<evidence type="ECO:0000256" key="15">
    <source>
        <dbReference type="SAM" id="MobiDB-lite"/>
    </source>
</evidence>
<dbReference type="GO" id="GO:0031507">
    <property type="term" value="P:heterochromatin formation"/>
    <property type="evidence" value="ECO:0007669"/>
    <property type="project" value="UniProtKB-ARBA"/>
</dbReference>
<dbReference type="FunFam" id="3.40.630.30:FF:000001">
    <property type="entry name" value="Histone acetyltransferase"/>
    <property type="match status" value="1"/>
</dbReference>
<evidence type="ECO:0000256" key="2">
    <source>
        <dbReference type="ARBA" id="ARBA00010107"/>
    </source>
</evidence>
<feature type="compositionally biased region" description="Acidic residues" evidence="15">
    <location>
        <begin position="56"/>
        <end position="66"/>
    </location>
</feature>
<dbReference type="Pfam" id="PF16866">
    <property type="entry name" value="PHD_4"/>
    <property type="match status" value="1"/>
</dbReference>
<dbReference type="InterPro" id="IPR011011">
    <property type="entry name" value="Znf_FYVE_PHD"/>
</dbReference>
<dbReference type="InterPro" id="IPR019787">
    <property type="entry name" value="Znf_PHD-finger"/>
</dbReference>
<feature type="compositionally biased region" description="Acidic residues" evidence="15">
    <location>
        <begin position="93"/>
        <end position="114"/>
    </location>
</feature>
<feature type="region of interest" description="Disordered" evidence="15">
    <location>
        <begin position="368"/>
        <end position="394"/>
    </location>
</feature>
<dbReference type="GO" id="GO:0004402">
    <property type="term" value="F:histone acetyltransferase activity"/>
    <property type="evidence" value="ECO:0007669"/>
    <property type="project" value="InterPro"/>
</dbReference>
<organism evidence="18 19">
    <name type="scientific">Cyphellophora europaea (strain CBS 101466)</name>
    <name type="common">Phialophora europaea</name>
    <dbReference type="NCBI Taxonomy" id="1220924"/>
    <lineage>
        <taxon>Eukaryota</taxon>
        <taxon>Fungi</taxon>
        <taxon>Dikarya</taxon>
        <taxon>Ascomycota</taxon>
        <taxon>Pezizomycotina</taxon>
        <taxon>Eurotiomycetes</taxon>
        <taxon>Chaetothyriomycetidae</taxon>
        <taxon>Chaetothyriales</taxon>
        <taxon>Cyphellophoraceae</taxon>
        <taxon>Cyphellophora</taxon>
    </lineage>
</organism>
<evidence type="ECO:0000313" key="19">
    <source>
        <dbReference type="Proteomes" id="UP000030752"/>
    </source>
</evidence>
<reference evidence="18 19" key="1">
    <citation type="submission" date="2013-03" db="EMBL/GenBank/DDBJ databases">
        <title>The Genome Sequence of Phialophora europaea CBS 101466.</title>
        <authorList>
            <consortium name="The Broad Institute Genomics Platform"/>
            <person name="Cuomo C."/>
            <person name="de Hoog S."/>
            <person name="Gorbushina A."/>
            <person name="Walker B."/>
            <person name="Young S.K."/>
            <person name="Zeng Q."/>
            <person name="Gargeya S."/>
            <person name="Fitzgerald M."/>
            <person name="Haas B."/>
            <person name="Abouelleil A."/>
            <person name="Allen A.W."/>
            <person name="Alvarado L."/>
            <person name="Arachchi H.M."/>
            <person name="Berlin A.M."/>
            <person name="Chapman S.B."/>
            <person name="Gainer-Dewar J."/>
            <person name="Goldberg J."/>
            <person name="Griggs A."/>
            <person name="Gujja S."/>
            <person name="Hansen M."/>
            <person name="Howarth C."/>
            <person name="Imamovic A."/>
            <person name="Ireland A."/>
            <person name="Larimer J."/>
            <person name="McCowan C."/>
            <person name="Murphy C."/>
            <person name="Pearson M."/>
            <person name="Poon T.W."/>
            <person name="Priest M."/>
            <person name="Roberts A."/>
            <person name="Saif S."/>
            <person name="Shea T."/>
            <person name="Sisk P."/>
            <person name="Sykes S."/>
            <person name="Wortman J."/>
            <person name="Nusbaum C."/>
            <person name="Birren B."/>
        </authorList>
    </citation>
    <scope>NUCLEOTIDE SEQUENCE [LARGE SCALE GENOMIC DNA]</scope>
    <source>
        <strain evidence="18 19">CBS 101466</strain>
    </source>
</reference>
<feature type="region of interest" description="Disordered" evidence="15">
    <location>
        <begin position="260"/>
        <end position="336"/>
    </location>
</feature>
<evidence type="ECO:0000259" key="17">
    <source>
        <dbReference type="PROSITE" id="PS51726"/>
    </source>
</evidence>
<feature type="compositionally biased region" description="Acidic residues" evidence="15">
    <location>
        <begin position="998"/>
        <end position="1012"/>
    </location>
</feature>
<keyword evidence="7" id="KW-0862">Zinc</keyword>
<evidence type="ECO:0000256" key="10">
    <source>
        <dbReference type="ARBA" id="ARBA00023242"/>
    </source>
</evidence>
<dbReference type="InterPro" id="IPR001965">
    <property type="entry name" value="Znf_PHD"/>
</dbReference>
<feature type="compositionally biased region" description="Basic residues" evidence="15">
    <location>
        <begin position="375"/>
        <end position="386"/>
    </location>
</feature>
<feature type="compositionally biased region" description="Basic and acidic residues" evidence="15">
    <location>
        <begin position="824"/>
        <end position="837"/>
    </location>
</feature>
<dbReference type="Pfam" id="PF17772">
    <property type="entry name" value="zf-MYST"/>
    <property type="match status" value="1"/>
</dbReference>
<feature type="compositionally biased region" description="Acidic residues" evidence="15">
    <location>
        <begin position="787"/>
        <end position="796"/>
    </location>
</feature>
<comment type="subcellular location">
    <subcellularLocation>
        <location evidence="1 14">Nucleus</location>
    </subcellularLocation>
</comment>
<dbReference type="InterPro" id="IPR036388">
    <property type="entry name" value="WH-like_DNA-bd_sf"/>
</dbReference>
<feature type="active site" description="Proton donor/acceptor" evidence="12">
    <location>
        <position position="664"/>
    </location>
</feature>
<dbReference type="Gene3D" id="3.30.40.10">
    <property type="entry name" value="Zinc/RING finger domain, C3HC4 (zinc finger)"/>
    <property type="match status" value="1"/>
</dbReference>
<dbReference type="GO" id="GO:0003682">
    <property type="term" value="F:chromatin binding"/>
    <property type="evidence" value="ECO:0007669"/>
    <property type="project" value="TreeGrafter"/>
</dbReference>
<dbReference type="AlphaFoldDB" id="W2SFF8"/>
<dbReference type="InterPro" id="IPR050603">
    <property type="entry name" value="MYST_HAT"/>
</dbReference>
<dbReference type="PROSITE" id="PS50016">
    <property type="entry name" value="ZF_PHD_2"/>
    <property type="match status" value="1"/>
</dbReference>
<dbReference type="EC" id="2.3.1.48" evidence="3 14"/>
<keyword evidence="19" id="KW-1185">Reference proteome</keyword>
<dbReference type="GO" id="GO:0008270">
    <property type="term" value="F:zinc ion binding"/>
    <property type="evidence" value="ECO:0007669"/>
    <property type="project" value="UniProtKB-KW"/>
</dbReference>
<feature type="region of interest" description="Disordered" evidence="15">
    <location>
        <begin position="460"/>
        <end position="487"/>
    </location>
</feature>
<feature type="compositionally biased region" description="Acidic residues" evidence="15">
    <location>
        <begin position="146"/>
        <end position="163"/>
    </location>
</feature>
<evidence type="ECO:0000256" key="4">
    <source>
        <dbReference type="ARBA" id="ARBA00022679"/>
    </source>
</evidence>
<dbReference type="PROSITE" id="PS51726">
    <property type="entry name" value="MYST_HAT"/>
    <property type="match status" value="1"/>
</dbReference>
<proteinExistence type="inferred from homology"/>
<accession>W2SFF8</accession>
<dbReference type="GO" id="GO:0006357">
    <property type="term" value="P:regulation of transcription by RNA polymerase II"/>
    <property type="evidence" value="ECO:0007669"/>
    <property type="project" value="TreeGrafter"/>
</dbReference>
<evidence type="ECO:0000256" key="7">
    <source>
        <dbReference type="ARBA" id="ARBA00022833"/>
    </source>
</evidence>
<evidence type="ECO:0000256" key="9">
    <source>
        <dbReference type="ARBA" id="ARBA00022990"/>
    </source>
</evidence>
<dbReference type="FunFam" id="3.30.60.60:FF:000001">
    <property type="entry name" value="Histone acetyltransferase"/>
    <property type="match status" value="1"/>
</dbReference>
<evidence type="ECO:0000256" key="5">
    <source>
        <dbReference type="ARBA" id="ARBA00022723"/>
    </source>
</evidence>
<dbReference type="HOGENOM" id="CLU_005327_1_2_1"/>
<feature type="compositionally biased region" description="Acidic residues" evidence="15">
    <location>
        <begin position="123"/>
        <end position="139"/>
    </location>
</feature>
<comment type="function">
    <text evidence="11">Catalytic component of the NuA4 histone acetyltransferase (HAT) complex which is involved in epigenetic transcriptional activation of selected genes principally by acetylation of nucleosomal histones H4, H3, H2B, H2A and H2A variant H2A.Z. Acetylates histone H4 to form H4K5ac, H4K8ac, H4K12ac and H4K16ac, histone H3 to form H3K14ac, and histone H2A to form H2AK4ac and H2AK7ac. The NuA4 complex is involved in the DNA damage response and is required for chromosome segregation. The NuA4 complex plays a direct role in repair of DNA double-strand breaks (DSBs) through homologous recombination. Recruitment to promoters depends on H3K4me. Also acetylates non-histone proteins. In addition to protein acetyltransferase, can use different acyl-CoA substrates, such as 2-hydroxyisobutanoyl-CoA (2-hydroxyisobutyryl-CoA) or (2E)-butenoyl-CoA (crotonyl-CoA), and is able to mediate protein 2-hydroxyisobutyrylation and crotonylation, respectively.</text>
</comment>
<dbReference type="STRING" id="1220924.W2SFF8"/>
<feature type="region of interest" description="Disordered" evidence="15">
    <location>
        <begin position="784"/>
        <end position="880"/>
    </location>
</feature>
<evidence type="ECO:0000259" key="16">
    <source>
        <dbReference type="PROSITE" id="PS50016"/>
    </source>
</evidence>
<dbReference type="EMBL" id="KB822711">
    <property type="protein sequence ID" value="ETN46644.1"/>
    <property type="molecule type" value="Genomic_DNA"/>
</dbReference>
<dbReference type="PANTHER" id="PTHR10615:SF161">
    <property type="entry name" value="HISTONE ACETYLTRANSFERASE KAT7"/>
    <property type="match status" value="1"/>
</dbReference>
<feature type="region of interest" description="Disordered" evidence="15">
    <location>
        <begin position="225"/>
        <end position="244"/>
    </location>
</feature>
<keyword evidence="9" id="KW-0007">Acetylation</keyword>
<dbReference type="PANTHER" id="PTHR10615">
    <property type="entry name" value="HISTONE ACETYLTRANSFERASE"/>
    <property type="match status" value="1"/>
</dbReference>
<dbReference type="SMART" id="SM00249">
    <property type="entry name" value="PHD"/>
    <property type="match status" value="1"/>
</dbReference>
<dbReference type="VEuPathDB" id="FungiDB:HMPREF1541_00830"/>
<dbReference type="InterPro" id="IPR016181">
    <property type="entry name" value="Acyl_CoA_acyltransferase"/>
</dbReference>
<feature type="compositionally biased region" description="Low complexity" evidence="15">
    <location>
        <begin position="954"/>
        <end position="964"/>
    </location>
</feature>
<dbReference type="Proteomes" id="UP000030752">
    <property type="component" value="Unassembled WGS sequence"/>
</dbReference>
<keyword evidence="6 13" id="KW-0863">Zinc-finger</keyword>
<evidence type="ECO:0000256" key="6">
    <source>
        <dbReference type="ARBA" id="ARBA00022771"/>
    </source>
</evidence>
<keyword evidence="5" id="KW-0479">Metal-binding</keyword>
<evidence type="ECO:0000256" key="8">
    <source>
        <dbReference type="ARBA" id="ARBA00022853"/>
    </source>
</evidence>
<dbReference type="InterPro" id="IPR040706">
    <property type="entry name" value="Zf-MYST"/>
</dbReference>
<dbReference type="GeneID" id="19968169"/>
<keyword evidence="8" id="KW-0156">Chromatin regulator</keyword>
<feature type="compositionally biased region" description="Polar residues" evidence="15">
    <location>
        <begin position="325"/>
        <end position="334"/>
    </location>
</feature>
<protein>
    <recommendedName>
        <fullName evidence="3 14">Histone acetyltransferase</fullName>
        <ecNumber evidence="3 14">2.3.1.48</ecNumber>
    </recommendedName>
</protein>
<dbReference type="Gene3D" id="3.30.60.60">
    <property type="entry name" value="N-acetyl transferase-like"/>
    <property type="match status" value="1"/>
</dbReference>
<dbReference type="RefSeq" id="XP_008711356.1">
    <property type="nucleotide sequence ID" value="XM_008713134.1"/>
</dbReference>
<feature type="compositionally biased region" description="Basic and acidic residues" evidence="15">
    <location>
        <begin position="868"/>
        <end position="877"/>
    </location>
</feature>
<feature type="domain" description="PHD-type" evidence="16">
    <location>
        <begin position="167"/>
        <end position="226"/>
    </location>
</feature>
<feature type="compositionally biased region" description="Polar residues" evidence="15">
    <location>
        <begin position="847"/>
        <end position="858"/>
    </location>
</feature>
<dbReference type="Gene3D" id="3.40.630.30">
    <property type="match status" value="1"/>
</dbReference>
<keyword evidence="10 14" id="KW-0539">Nucleus</keyword>
<dbReference type="OrthoDB" id="787137at2759"/>
<dbReference type="eggNOG" id="KOG2747">
    <property type="taxonomic scope" value="Eukaryota"/>
</dbReference>
<dbReference type="SUPFAM" id="SSF55729">
    <property type="entry name" value="Acyl-CoA N-acyltransferases (Nat)"/>
    <property type="match status" value="1"/>
</dbReference>
<dbReference type="SUPFAM" id="SSF57903">
    <property type="entry name" value="FYVE/PHD zinc finger"/>
    <property type="match status" value="1"/>
</dbReference>
<dbReference type="InParanoid" id="W2SFF8"/>
<dbReference type="GO" id="GO:0003712">
    <property type="term" value="F:transcription coregulator activity"/>
    <property type="evidence" value="ECO:0007669"/>
    <property type="project" value="TreeGrafter"/>
</dbReference>
<dbReference type="InterPro" id="IPR013083">
    <property type="entry name" value="Znf_RING/FYVE/PHD"/>
</dbReference>
<dbReference type="InterPro" id="IPR002717">
    <property type="entry name" value="HAT_MYST-type"/>
</dbReference>
<name>W2SFF8_CYPE1</name>
<evidence type="ECO:0000256" key="11">
    <source>
        <dbReference type="ARBA" id="ARBA00045805"/>
    </source>
</evidence>
<dbReference type="Gene3D" id="1.10.10.10">
    <property type="entry name" value="Winged helix-like DNA-binding domain superfamily/Winged helix DNA-binding domain"/>
    <property type="match status" value="1"/>
</dbReference>
<evidence type="ECO:0000256" key="13">
    <source>
        <dbReference type="PROSITE-ProRule" id="PRU00146"/>
    </source>
</evidence>
<gene>
    <name evidence="18" type="ORF">HMPREF1541_00830</name>
</gene>
<feature type="compositionally biased region" description="Acidic residues" evidence="15">
    <location>
        <begin position="1019"/>
        <end position="1065"/>
    </location>
</feature>
<evidence type="ECO:0000256" key="3">
    <source>
        <dbReference type="ARBA" id="ARBA00013184"/>
    </source>
</evidence>
<feature type="region of interest" description="Disordered" evidence="15">
    <location>
        <begin position="1"/>
        <end position="170"/>
    </location>
</feature>
<keyword evidence="4" id="KW-0808">Transferase</keyword>
<dbReference type="GO" id="GO:0005634">
    <property type="term" value="C:nucleus"/>
    <property type="evidence" value="ECO:0007669"/>
    <property type="project" value="UniProtKB-SubCell"/>
</dbReference>
<dbReference type="Pfam" id="PF01853">
    <property type="entry name" value="MOZ_SAS"/>
    <property type="match status" value="1"/>
</dbReference>
<comment type="similarity">
    <text evidence="2 14">Belongs to the MYST (SAS/MOZ) family.</text>
</comment>
<evidence type="ECO:0000256" key="14">
    <source>
        <dbReference type="RuleBase" id="RU361211"/>
    </source>
</evidence>
<sequence>MPPPVSEYSEDYTEESWKASTDENMEQDDSLPAPEPTELLNEEQAVDNAAGQDGVDATEDTVDDSELIAQLQRSAQEYDGDEGTADMSKQDSEQEDDEDEEDAASSSEAVDEAEAAAGKDNQTESEAETESSSTDEADAESSSSDTGEDDVEELESDSSDAEAESPGVNCIFCGKPNTDNLDRESETYLACAICANPAHQACARGNEALGEDQDITAWRCPTCANNEAQSESPKSVLARARNSNSAPRLVRDLLPVSRGLQKPNSHSIFAQPLLDAEDGGRSLRKRKSPTQEPLPSEKRRRKTTPGATEPPDAEATPRERAVAHSTRSALQPQRSVPFARILQHRPFHKPPPHKFILAFRLGQERIENVLSKPPRPGRPRNRKQRPPKIPAPPIYQPPVPKFPALPSSNLVFPSLFGDKDQDAKPYGGILSEQEADTSRSLPQYRDRDIFEIARKEAEEERRKASEAAEAEINGENSAAGKPNRTVSGPPSKIKCIQFGKHVIDTFYAAPYPEEYSHESRLFICEFCLKYLPSEFVAYRHKLKCPAKHPPGDEIYRDGSISIWEVDGRKKTEYCQCLCLMAKMFLGSKTLYYDVEPFLFYILTEYDETGYHFVGYFSKEKRPASQNNVSCILVMPIHQRKGYATFLIDFSYLLTRIEGKDGSPEKPLSDMGLTAYRAYWDLTISKHLLQLGMKPFSTRTLMARTGMTADDVIHSLERLYAFTRDPATKTYAIRYDKKLYESVVAEYESKKHRELKEENLVWTPYIMGRSDQAHLDNQPLQTIAPREEDLEDEDEEASVQAKTSKTDNDAVSPKSTPHAASRAQSESKQDPALVDDKGVIAPGPPSTGLINATVSTEITSEPRINGHVSGDEGAKDSEVPAEGSLTGYALAYRTNNIPPMRFQITPPIPAAMLRNRSMKKRTAAAAFGRVSANGAAGKVSPTPMLPTRSSPRNAGSVNGGRSSRGVSEEKVMTPMRRSGRKSALANVELASLDGTNEAEKDDMESEPEDEMEVEVQAAEGSEEDEESSEEDDEEDEAEDDNDDEDKDPDAEIEEEESSSEDDEDASEIGVAEVEPLAADEDEDEDAEGETDDDDAPGEDDE</sequence>